<dbReference type="PROSITE" id="PS50206">
    <property type="entry name" value="RHODANESE_3"/>
    <property type="match status" value="1"/>
</dbReference>
<dbReference type="GO" id="GO:0009507">
    <property type="term" value="C:chloroplast"/>
    <property type="evidence" value="ECO:0000318"/>
    <property type="project" value="GO_Central"/>
</dbReference>
<dbReference type="RefSeq" id="XP_021842475.1">
    <property type="nucleotide sequence ID" value="XM_021986783.2"/>
</dbReference>
<sequence length="291" mass="32468">MESLSLCLSSSSPIFKPHKIISKTPPNSLQLPIPSPSNNSHGNRISTFVHSLTSKTSLKPQFYLPILMGFLPSYPSFASEIADPSGRISARINLESILVSIDDFFNKYPYFVAGVTFIWLIALPLAEEYLKKYKYVTALTAFKKLRDDSSIQLLDIRDEKSLGFLGSPNLRMFKKDVVQVTFNESDEDGFLKKVLEKFADPSNTSVCIVDNFDGNSIKVAEFLVKNGFKEAYAIKGGVSGKNGWREIQQEFLPPSVHVYPKKKAKKSQQRESNGAANQPDIDQVQTATSEK</sequence>
<name>A0A9R0JQ54_SPIOL</name>
<dbReference type="Gene3D" id="3.40.250.10">
    <property type="entry name" value="Rhodanese-like domain"/>
    <property type="match status" value="1"/>
</dbReference>
<feature type="region of interest" description="Disordered" evidence="1">
    <location>
        <begin position="258"/>
        <end position="291"/>
    </location>
</feature>
<dbReference type="PANTHER" id="PTHR47377:SF3">
    <property type="entry name" value="RHODANESE-LIKE DOMAIN-CONTAINING PROTEIN 4A, CHLOROPLASTIC"/>
    <property type="match status" value="1"/>
</dbReference>
<dbReference type="AlphaFoldDB" id="A0A9R0JQ54"/>
<feature type="domain" description="Rhodanese" evidence="2">
    <location>
        <begin position="191"/>
        <end position="249"/>
    </location>
</feature>
<dbReference type="InterPro" id="IPR001763">
    <property type="entry name" value="Rhodanese-like_dom"/>
</dbReference>
<keyword evidence="3" id="KW-1185">Reference proteome</keyword>
<dbReference type="GeneID" id="110782614"/>
<evidence type="ECO:0000313" key="3">
    <source>
        <dbReference type="Proteomes" id="UP000813463"/>
    </source>
</evidence>
<proteinExistence type="predicted"/>
<reference evidence="3" key="1">
    <citation type="journal article" date="2021" name="Nat. Commun.">
        <title>Genomic analyses provide insights into spinach domestication and the genetic basis of agronomic traits.</title>
        <authorList>
            <person name="Cai X."/>
            <person name="Sun X."/>
            <person name="Xu C."/>
            <person name="Sun H."/>
            <person name="Wang X."/>
            <person name="Ge C."/>
            <person name="Zhang Z."/>
            <person name="Wang Q."/>
            <person name="Fei Z."/>
            <person name="Jiao C."/>
            <person name="Wang Q."/>
        </authorList>
    </citation>
    <scope>NUCLEOTIDE SEQUENCE [LARGE SCALE GENOMIC DNA]</scope>
    <source>
        <strain evidence="3">cv. Varoflay</strain>
    </source>
</reference>
<evidence type="ECO:0000313" key="4">
    <source>
        <dbReference type="RefSeq" id="XP_021842475.1"/>
    </source>
</evidence>
<dbReference type="InterPro" id="IPR044240">
    <property type="entry name" value="STR4-like"/>
</dbReference>
<evidence type="ECO:0000259" key="2">
    <source>
        <dbReference type="PROSITE" id="PS50206"/>
    </source>
</evidence>
<dbReference type="SUPFAM" id="SSF52821">
    <property type="entry name" value="Rhodanese/Cell cycle control phosphatase"/>
    <property type="match status" value="1"/>
</dbReference>
<gene>
    <name evidence="4" type="primary">LOC110782614</name>
</gene>
<dbReference type="Proteomes" id="UP000813463">
    <property type="component" value="Chromosome 5"/>
</dbReference>
<evidence type="ECO:0000256" key="1">
    <source>
        <dbReference type="SAM" id="MobiDB-lite"/>
    </source>
</evidence>
<organism evidence="3 4">
    <name type="scientific">Spinacia oleracea</name>
    <name type="common">Spinach</name>
    <dbReference type="NCBI Taxonomy" id="3562"/>
    <lineage>
        <taxon>Eukaryota</taxon>
        <taxon>Viridiplantae</taxon>
        <taxon>Streptophyta</taxon>
        <taxon>Embryophyta</taxon>
        <taxon>Tracheophyta</taxon>
        <taxon>Spermatophyta</taxon>
        <taxon>Magnoliopsida</taxon>
        <taxon>eudicotyledons</taxon>
        <taxon>Gunneridae</taxon>
        <taxon>Pentapetalae</taxon>
        <taxon>Caryophyllales</taxon>
        <taxon>Chenopodiaceae</taxon>
        <taxon>Chenopodioideae</taxon>
        <taxon>Anserineae</taxon>
        <taxon>Spinacia</taxon>
    </lineage>
</organism>
<protein>
    <submittedName>
        <fullName evidence="4">Rhodanese-like domain-containing protein 4A, chloroplastic</fullName>
    </submittedName>
</protein>
<dbReference type="KEGG" id="soe:110782614"/>
<reference evidence="4" key="2">
    <citation type="submission" date="2025-08" db="UniProtKB">
        <authorList>
            <consortium name="RefSeq"/>
        </authorList>
    </citation>
    <scope>IDENTIFICATION</scope>
    <source>
        <tissue evidence="4">Leaf</tissue>
    </source>
</reference>
<accession>A0A9R0JQ54</accession>
<dbReference type="CDD" id="cd00158">
    <property type="entry name" value="RHOD"/>
    <property type="match status" value="1"/>
</dbReference>
<dbReference type="InterPro" id="IPR036873">
    <property type="entry name" value="Rhodanese-like_dom_sf"/>
</dbReference>
<dbReference type="PANTHER" id="PTHR47377">
    <property type="entry name" value="RHODANESE-LIKE DOMAIN-CONTAINING PROTEIN 4, CHLOROPLASTIC"/>
    <property type="match status" value="1"/>
</dbReference>
<dbReference type="OrthoDB" id="1696354at2759"/>